<keyword evidence="1" id="KW-0472">Membrane</keyword>
<keyword evidence="1" id="KW-0812">Transmembrane</keyword>
<organism evidence="2">
    <name type="scientific">Culex mononega-like virus 2</name>
    <dbReference type="NCBI Taxonomy" id="2010272"/>
    <lineage>
        <taxon>Viruses</taxon>
        <taxon>Riboviria</taxon>
        <taxon>Orthornavirae</taxon>
        <taxon>Negarnaviricota</taxon>
        <taxon>Haploviricotina</taxon>
        <taxon>Monjiviricetes</taxon>
        <taxon>Mononegavirales</taxon>
        <taxon>Xinmoviridae</taxon>
        <taxon>Doupovirus</taxon>
        <taxon>Doupovirus australiaense</taxon>
    </lineage>
</organism>
<evidence type="ECO:0000313" key="2">
    <source>
        <dbReference type="EMBL" id="ASA47378.1"/>
    </source>
</evidence>
<protein>
    <submittedName>
        <fullName evidence="2">Uncharacterized protein</fullName>
    </submittedName>
</protein>
<name>A0A1Z2RT49_9MONO</name>
<dbReference type="EMBL" id="MF176298">
    <property type="protein sequence ID" value="ASA47378.1"/>
    <property type="molecule type" value="Genomic_RNA"/>
</dbReference>
<dbReference type="Proteomes" id="UP000204232">
    <property type="component" value="Segment"/>
</dbReference>
<sequence length="86" mass="10228">MWAKLFGLSKVNWCIVEATLDMHICMHMCMCLYEYTSIYIYIFLINLLIYLSIIFTIFQTAQEASAYVHLDTNYARKIAFFYCVLQ</sequence>
<evidence type="ECO:0000256" key="1">
    <source>
        <dbReference type="SAM" id="Phobius"/>
    </source>
</evidence>
<dbReference type="KEGG" id="vg:33194349"/>
<proteinExistence type="predicted"/>
<accession>A0A1Z2RT49</accession>
<reference evidence="2" key="1">
    <citation type="journal article" date="2017" name="J. Virol.">
        <title>High Resolution Meta-Transcriptomics Reveals the Ecological Dynamics of Mosquito-Associated RNA Viruses in Western Australia.</title>
        <authorList>
            <person name="Shi M."/>
            <person name="Neville P."/>
            <person name="Nicholson J."/>
            <person name="Eden J.S."/>
            <person name="Imrie A."/>
            <person name="Holmes E.C."/>
        </authorList>
    </citation>
    <scope>NUCLEOTIDE SEQUENCE [LARGE SCALE GENOMIC DNA]</scope>
    <source>
        <strain evidence="2">Mos191gb23464</strain>
    </source>
</reference>
<dbReference type="RefSeq" id="YP_009388621.1">
    <property type="nucleotide sequence ID" value="NC_035133.1"/>
</dbReference>
<feature type="transmembrane region" description="Helical" evidence="1">
    <location>
        <begin position="38"/>
        <end position="58"/>
    </location>
</feature>
<dbReference type="GeneID" id="33194349"/>
<keyword evidence="1" id="KW-1133">Transmembrane helix</keyword>